<proteinExistence type="predicted"/>
<gene>
    <name evidence="2" type="ORF">KSU1_C0741</name>
</gene>
<dbReference type="OrthoDB" id="1097929at2"/>
<evidence type="ECO:0000313" key="2">
    <source>
        <dbReference type="EMBL" id="GAB62337.1"/>
    </source>
</evidence>
<evidence type="ECO:0000256" key="1">
    <source>
        <dbReference type="SAM" id="Phobius"/>
    </source>
</evidence>
<name>I3IKU2_9BACT</name>
<dbReference type="AlphaFoldDB" id="I3IKU2"/>
<dbReference type="Proteomes" id="UP000002985">
    <property type="component" value="Unassembled WGS sequence"/>
</dbReference>
<feature type="transmembrane region" description="Helical" evidence="1">
    <location>
        <begin position="15"/>
        <end position="33"/>
    </location>
</feature>
<feature type="transmembrane region" description="Helical" evidence="1">
    <location>
        <begin position="113"/>
        <end position="139"/>
    </location>
</feature>
<dbReference type="EMBL" id="BAFH01000003">
    <property type="protein sequence ID" value="GAB62337.1"/>
    <property type="molecule type" value="Genomic_DNA"/>
</dbReference>
<keyword evidence="1" id="KW-0812">Transmembrane</keyword>
<dbReference type="STRING" id="247490.KSU1_C0741"/>
<comment type="caution">
    <text evidence="2">The sequence shown here is derived from an EMBL/GenBank/DDBJ whole genome shotgun (WGS) entry which is preliminary data.</text>
</comment>
<keyword evidence="3" id="KW-1185">Reference proteome</keyword>
<sequence length="151" mass="17516">MNLFQKLKPGIPKKGLFYIATAVWGFVSFRILSIGFDDIFENTSFYWIFLLAGVLLSIPFFKFFFLRISNKHIRRILNAKSERPCLFSFFDIKGYGIMAFMIALGIIAQKIRIVPLLYIGTFYISLGLSLFFSALHFLISGIRYKHMSICR</sequence>
<protein>
    <submittedName>
        <fullName evidence="2">Uncharacterized protein</fullName>
    </submittedName>
</protein>
<keyword evidence="1" id="KW-0472">Membrane</keyword>
<accession>I3IKU2</accession>
<feature type="transmembrane region" description="Helical" evidence="1">
    <location>
        <begin position="45"/>
        <end position="65"/>
    </location>
</feature>
<evidence type="ECO:0000313" key="3">
    <source>
        <dbReference type="Proteomes" id="UP000002985"/>
    </source>
</evidence>
<feature type="transmembrane region" description="Helical" evidence="1">
    <location>
        <begin position="86"/>
        <end position="107"/>
    </location>
</feature>
<reference evidence="2 3" key="1">
    <citation type="journal article" date="2012" name="FEBS Lett.">
        <title>Anammox organism KSU-1 expresses a NirK-type copper-containing nitrite reductase instead of a NirS-type with cytochrome cd1.</title>
        <authorList>
            <person name="Hira D."/>
            <person name="Toh H."/>
            <person name="Migita C.T."/>
            <person name="Okubo H."/>
            <person name="Nishiyama T."/>
            <person name="Hattori M."/>
            <person name="Furukawa K."/>
            <person name="Fujii T."/>
        </authorList>
    </citation>
    <scope>NUCLEOTIDE SEQUENCE [LARGE SCALE GENOMIC DNA]</scope>
</reference>
<organism evidence="2 3">
    <name type="scientific">Candidatus Jettenia caeni</name>
    <dbReference type="NCBI Taxonomy" id="247490"/>
    <lineage>
        <taxon>Bacteria</taxon>
        <taxon>Pseudomonadati</taxon>
        <taxon>Planctomycetota</taxon>
        <taxon>Candidatus Brocadiia</taxon>
        <taxon>Candidatus Brocadiales</taxon>
        <taxon>Candidatus Brocadiaceae</taxon>
        <taxon>Candidatus Jettenia</taxon>
    </lineage>
</organism>
<keyword evidence="1" id="KW-1133">Transmembrane helix</keyword>